<keyword evidence="1" id="KW-0812">Transmembrane</keyword>
<accession>A0A379QEP1</accession>
<protein>
    <submittedName>
        <fullName evidence="2">TraM-like protein</fullName>
    </submittedName>
</protein>
<dbReference type="CDD" id="cd16385">
    <property type="entry name" value="IcmL"/>
    <property type="match status" value="1"/>
</dbReference>
<evidence type="ECO:0000256" key="1">
    <source>
        <dbReference type="SAM" id="Phobius"/>
    </source>
</evidence>
<feature type="transmembrane region" description="Helical" evidence="1">
    <location>
        <begin position="43"/>
        <end position="65"/>
    </location>
</feature>
<dbReference type="Proteomes" id="UP000254597">
    <property type="component" value="Unassembled WGS sequence"/>
</dbReference>
<dbReference type="Proteomes" id="UP000254332">
    <property type="component" value="Unassembled WGS sequence"/>
</dbReference>
<dbReference type="AlphaFoldDB" id="A0A379QEP1"/>
<dbReference type="InterPro" id="IPR021055">
    <property type="entry name" value="T4BSS_IcmL/DotI"/>
</dbReference>
<dbReference type="Pfam" id="PF11393">
    <property type="entry name" value="T4BSS_DotI_IcmL"/>
    <property type="match status" value="1"/>
</dbReference>
<sequence>MANSNTDKTPELTKTEDLIPPLERLMKEAKDAIALANRLSKVVLYQAIIIAVLSVLLIISVIAAINSDNKYFASSPDGKITPMVALDSPVINDNGIKLFTRDTLYDVLNLDFDTWRQDLEKGRVGFIDKGLGNLITAVKDAGIIAIMEKDRVNLRTEFSTPIISQKGLKNKVATWVVQIPITYNFVGQNTTSKPLKFILIATVQAVDNKTSPKGVAISQVVTVPQK</sequence>
<dbReference type="EMBL" id="UGWQ01000003">
    <property type="protein sequence ID" value="SUG27626.1"/>
    <property type="molecule type" value="Genomic_DNA"/>
</dbReference>
<proteinExistence type="predicted"/>
<evidence type="ECO:0000313" key="3">
    <source>
        <dbReference type="EMBL" id="SUG27626.1"/>
    </source>
</evidence>
<organism evidence="2 5">
    <name type="scientific">Salmonella enterica</name>
    <name type="common">Salmonella choleraesuis</name>
    <dbReference type="NCBI Taxonomy" id="28901"/>
    <lineage>
        <taxon>Bacteria</taxon>
        <taxon>Pseudomonadati</taxon>
        <taxon>Pseudomonadota</taxon>
        <taxon>Gammaproteobacteria</taxon>
        <taxon>Enterobacterales</taxon>
        <taxon>Enterobacteriaceae</taxon>
        <taxon>Salmonella</taxon>
    </lineage>
</organism>
<dbReference type="EMBL" id="UGWP01000002">
    <property type="protein sequence ID" value="SUF54912.1"/>
    <property type="molecule type" value="Genomic_DNA"/>
</dbReference>
<evidence type="ECO:0000313" key="2">
    <source>
        <dbReference type="EMBL" id="SUF54912.1"/>
    </source>
</evidence>
<name>A0A379QEP1_SALER</name>
<keyword evidence="1" id="KW-0472">Membrane</keyword>
<gene>
    <name evidence="2" type="primary">traM</name>
    <name evidence="3" type="synonym">traM_1</name>
    <name evidence="2" type="ORF">NCTC10252_00079</name>
    <name evidence="3" type="ORF">NCTC10718_04952</name>
</gene>
<evidence type="ECO:0000313" key="5">
    <source>
        <dbReference type="Proteomes" id="UP000254597"/>
    </source>
</evidence>
<evidence type="ECO:0000313" key="4">
    <source>
        <dbReference type="Proteomes" id="UP000254332"/>
    </source>
</evidence>
<keyword evidence="1" id="KW-1133">Transmembrane helix</keyword>
<reference evidence="4 5" key="1">
    <citation type="submission" date="2018-06" db="EMBL/GenBank/DDBJ databases">
        <authorList>
            <consortium name="Pathogen Informatics"/>
            <person name="Doyle S."/>
        </authorList>
    </citation>
    <scope>NUCLEOTIDE SEQUENCE [LARGE SCALE GENOMIC DNA]</scope>
    <source>
        <strain evidence="2 5">NCTC10252</strain>
        <strain evidence="3 4">NCTC10718</strain>
    </source>
</reference>